<protein>
    <submittedName>
        <fullName evidence="9">DedA family protein</fullName>
    </submittedName>
</protein>
<evidence type="ECO:0000256" key="5">
    <source>
        <dbReference type="ARBA" id="ARBA00022989"/>
    </source>
</evidence>
<dbReference type="KEGG" id="npv:OHM77_05800"/>
<dbReference type="Pfam" id="PF09335">
    <property type="entry name" value="VTT_dom"/>
    <property type="match status" value="1"/>
</dbReference>
<feature type="domain" description="VTT" evidence="8">
    <location>
        <begin position="49"/>
        <end position="176"/>
    </location>
</feature>
<feature type="transmembrane region" description="Helical" evidence="7">
    <location>
        <begin position="56"/>
        <end position="82"/>
    </location>
</feature>
<dbReference type="NCBIfam" id="NF008102">
    <property type="entry name" value="PRK10847.1"/>
    <property type="match status" value="1"/>
</dbReference>
<feature type="transmembrane region" description="Helical" evidence="7">
    <location>
        <begin position="156"/>
        <end position="178"/>
    </location>
</feature>
<evidence type="ECO:0000313" key="9">
    <source>
        <dbReference type="EMBL" id="WIM06777.1"/>
    </source>
</evidence>
<accession>A0AA49IXN9</accession>
<comment type="similarity">
    <text evidence="2 7">Belongs to the DedA family.</text>
</comment>
<feature type="transmembrane region" description="Helical" evidence="7">
    <location>
        <begin position="28"/>
        <end position="49"/>
    </location>
</feature>
<keyword evidence="5 7" id="KW-1133">Transmembrane helix</keyword>
<dbReference type="Proteomes" id="UP001234916">
    <property type="component" value="Chromosome"/>
</dbReference>
<keyword evidence="3 7" id="KW-1003">Cell membrane</keyword>
<evidence type="ECO:0000259" key="8">
    <source>
        <dbReference type="Pfam" id="PF09335"/>
    </source>
</evidence>
<dbReference type="InterPro" id="IPR032818">
    <property type="entry name" value="DedA-like"/>
</dbReference>
<dbReference type="AlphaFoldDB" id="A0AA49IXN9"/>
<keyword evidence="6 7" id="KW-0472">Membrane</keyword>
<evidence type="ECO:0000256" key="1">
    <source>
        <dbReference type="ARBA" id="ARBA00004651"/>
    </source>
</evidence>
<organism evidence="9">
    <name type="scientific">Candidatus Nitricoxidivorans perseverans</name>
    <dbReference type="NCBI Taxonomy" id="2975601"/>
    <lineage>
        <taxon>Bacteria</taxon>
        <taxon>Pseudomonadati</taxon>
        <taxon>Pseudomonadota</taxon>
        <taxon>Betaproteobacteria</taxon>
        <taxon>Nitrosomonadales</taxon>
        <taxon>Sterolibacteriaceae</taxon>
        <taxon>Candidatus Nitricoxidivorans</taxon>
    </lineage>
</organism>
<evidence type="ECO:0000256" key="7">
    <source>
        <dbReference type="RuleBase" id="RU367016"/>
    </source>
</evidence>
<evidence type="ECO:0000256" key="6">
    <source>
        <dbReference type="ARBA" id="ARBA00023136"/>
    </source>
</evidence>
<dbReference type="InterPro" id="IPR032816">
    <property type="entry name" value="VTT_dom"/>
</dbReference>
<sequence length="216" mass="23789">MEYLAQSVDIILHLDRHLAALVQQYGTWIYVILFAIVFCETGLVVTPFLPGDSLLFVAGALAATGGMDIQALIAVLLAAAVIGDNTNYWIGRWFGGKVLHWGEGAPRFFNRAAYDKAHAFYERYGGMTMTLARFIPLVRTFAPFVAGVARMTYPRYFAFDLLGGVIWVFSLTLAGYWFGNLPAVRSNLSLVILGIVAVSVLPVAVGWLRHRLGDAR</sequence>
<evidence type="ECO:0000256" key="3">
    <source>
        <dbReference type="ARBA" id="ARBA00022475"/>
    </source>
</evidence>
<name>A0AA49IXN9_9PROT</name>
<gene>
    <name evidence="9" type="ORF">OHM77_05800</name>
</gene>
<proteinExistence type="inferred from homology"/>
<keyword evidence="4 7" id="KW-0812">Transmembrane</keyword>
<dbReference type="EMBL" id="CP107246">
    <property type="protein sequence ID" value="WIM06777.1"/>
    <property type="molecule type" value="Genomic_DNA"/>
</dbReference>
<comment type="subcellular location">
    <subcellularLocation>
        <location evidence="1 7">Cell membrane</location>
        <topology evidence="1 7">Multi-pass membrane protein</topology>
    </subcellularLocation>
</comment>
<evidence type="ECO:0000256" key="4">
    <source>
        <dbReference type="ARBA" id="ARBA00022692"/>
    </source>
</evidence>
<evidence type="ECO:0000256" key="2">
    <source>
        <dbReference type="ARBA" id="ARBA00010792"/>
    </source>
</evidence>
<dbReference type="GO" id="GO:0005886">
    <property type="term" value="C:plasma membrane"/>
    <property type="evidence" value="ECO:0007669"/>
    <property type="project" value="UniProtKB-SubCell"/>
</dbReference>
<reference evidence="9" key="1">
    <citation type="journal article" date="2023" name="Nat. Microbiol.">
        <title>Enrichment and characterization of a nitric oxide-reducing microbial community in a continuous bioreactor.</title>
        <authorList>
            <person name="Garrido-Amador P."/>
            <person name="Stortenbeker N."/>
            <person name="Wessels H.J.C.T."/>
            <person name="Speth D.R."/>
            <person name="Garcia-Heredia I."/>
            <person name="Kartal B."/>
        </authorList>
    </citation>
    <scope>NUCLEOTIDE SEQUENCE</scope>
    <source>
        <strain evidence="9">MAG1</strain>
    </source>
</reference>
<feature type="transmembrane region" description="Helical" evidence="7">
    <location>
        <begin position="190"/>
        <end position="208"/>
    </location>
</feature>
<dbReference type="PANTHER" id="PTHR30353">
    <property type="entry name" value="INNER MEMBRANE PROTEIN DEDA-RELATED"/>
    <property type="match status" value="1"/>
</dbReference>
<feature type="transmembrane region" description="Helical" evidence="7">
    <location>
        <begin position="131"/>
        <end position="149"/>
    </location>
</feature>
<dbReference type="InterPro" id="IPR058127">
    <property type="entry name" value="DedA"/>
</dbReference>
<dbReference type="PANTHER" id="PTHR30353:SF0">
    <property type="entry name" value="TRANSMEMBRANE PROTEIN"/>
    <property type="match status" value="1"/>
</dbReference>